<keyword evidence="3" id="KW-1185">Reference proteome</keyword>
<sequence>MLDRRYGVAGEQISSFNPAYKIHNDCDGTGDIEFDFWSEREAWYYNSNNLDDVDVDGSEVKFQVEAACDGDSPSPLWGANKVSDASPLLPNNHFYSYLSPTRRRQMIEEGRKELMEMIRNMPESSYELSLKDLVDKQNSSETVKEKVVLEDKSFRLETEIRTKKRTAKAKAGSLSRTASIETDKLLLKMFFPSHLSFKKKSMAENSSKVSPSPSCEGSEKPVDKQWWIKKIFIQRDHKNKEDSCKNSSKSSPEILSPTSKTEEGMGHFFYQGALGAKTKYKHPKNTILYVLRGCKRKLLAWLLAILLLQEKISKKARDREIFHNLTKITEEAKADSFNTVMALVSSRHPICKI</sequence>
<comment type="caution">
    <text evidence="2">The sequence shown here is derived from an EMBL/GenBank/DDBJ whole genome shotgun (WGS) entry which is preliminary data.</text>
</comment>
<evidence type="ECO:0000256" key="1">
    <source>
        <dbReference type="SAM" id="MobiDB-lite"/>
    </source>
</evidence>
<dbReference type="PANTHER" id="PTHR34193">
    <property type="entry name" value="OS11G0199801 PROTEIN"/>
    <property type="match status" value="1"/>
</dbReference>
<dbReference type="AlphaFoldDB" id="A0A7J8SVZ7"/>
<dbReference type="Proteomes" id="UP000593561">
    <property type="component" value="Unassembled WGS sequence"/>
</dbReference>
<reference evidence="2 3" key="1">
    <citation type="journal article" date="2019" name="Genome Biol. Evol.">
        <title>Insights into the evolution of the New World diploid cottons (Gossypium, subgenus Houzingenia) based on genome sequencing.</title>
        <authorList>
            <person name="Grover C.E."/>
            <person name="Arick M.A. 2nd"/>
            <person name="Thrash A."/>
            <person name="Conover J.L."/>
            <person name="Sanders W.S."/>
            <person name="Peterson D.G."/>
            <person name="Frelichowski J.E."/>
            <person name="Scheffler J.A."/>
            <person name="Scheffler B.E."/>
            <person name="Wendel J.F."/>
        </authorList>
    </citation>
    <scope>NUCLEOTIDE SEQUENCE [LARGE SCALE GENOMIC DNA]</scope>
    <source>
        <strain evidence="2">27</strain>
        <tissue evidence="2">Leaf</tissue>
    </source>
</reference>
<gene>
    <name evidence="2" type="ORF">Godav_002240</name>
</gene>
<accession>A0A7J8SVZ7</accession>
<feature type="compositionally biased region" description="Polar residues" evidence="1">
    <location>
        <begin position="203"/>
        <end position="215"/>
    </location>
</feature>
<dbReference type="PANTHER" id="PTHR34193:SF10">
    <property type="entry name" value="DUF1645 FAMILY PROTEIN"/>
    <property type="match status" value="1"/>
</dbReference>
<feature type="region of interest" description="Disordered" evidence="1">
    <location>
        <begin position="239"/>
        <end position="259"/>
    </location>
</feature>
<dbReference type="EMBL" id="JABFAC010000012">
    <property type="protein sequence ID" value="MBA0630113.1"/>
    <property type="molecule type" value="Genomic_DNA"/>
</dbReference>
<proteinExistence type="predicted"/>
<protein>
    <submittedName>
        <fullName evidence="2">Uncharacterized protein</fullName>
    </submittedName>
</protein>
<feature type="region of interest" description="Disordered" evidence="1">
    <location>
        <begin position="202"/>
        <end position="221"/>
    </location>
</feature>
<evidence type="ECO:0000313" key="3">
    <source>
        <dbReference type="Proteomes" id="UP000593561"/>
    </source>
</evidence>
<evidence type="ECO:0000313" key="2">
    <source>
        <dbReference type="EMBL" id="MBA0630113.1"/>
    </source>
</evidence>
<name>A0A7J8SVZ7_GOSDV</name>
<feature type="compositionally biased region" description="Polar residues" evidence="1">
    <location>
        <begin position="245"/>
        <end position="259"/>
    </location>
</feature>
<organism evidence="2 3">
    <name type="scientific">Gossypium davidsonii</name>
    <name type="common">Davidson's cotton</name>
    <name type="synonym">Gossypium klotzschianum subsp. davidsonii</name>
    <dbReference type="NCBI Taxonomy" id="34287"/>
    <lineage>
        <taxon>Eukaryota</taxon>
        <taxon>Viridiplantae</taxon>
        <taxon>Streptophyta</taxon>
        <taxon>Embryophyta</taxon>
        <taxon>Tracheophyta</taxon>
        <taxon>Spermatophyta</taxon>
        <taxon>Magnoliopsida</taxon>
        <taxon>eudicotyledons</taxon>
        <taxon>Gunneridae</taxon>
        <taxon>Pentapetalae</taxon>
        <taxon>rosids</taxon>
        <taxon>malvids</taxon>
        <taxon>Malvales</taxon>
        <taxon>Malvaceae</taxon>
        <taxon>Malvoideae</taxon>
        <taxon>Gossypium</taxon>
    </lineage>
</organism>